<feature type="compositionally biased region" description="Pro residues" evidence="5">
    <location>
        <begin position="322"/>
        <end position="333"/>
    </location>
</feature>
<feature type="compositionally biased region" description="Polar residues" evidence="5">
    <location>
        <begin position="271"/>
        <end position="287"/>
    </location>
</feature>
<dbReference type="InterPro" id="IPR051694">
    <property type="entry name" value="Immunoregulatory_rcpt-like"/>
</dbReference>
<keyword evidence="9" id="KW-1185">Reference proteome</keyword>
<evidence type="ECO:0000256" key="1">
    <source>
        <dbReference type="ARBA" id="ARBA00004167"/>
    </source>
</evidence>
<keyword evidence="7" id="KW-0732">Signal</keyword>
<organism evidence="8 9">
    <name type="scientific">Colletotrichum liriopes</name>
    <dbReference type="NCBI Taxonomy" id="708192"/>
    <lineage>
        <taxon>Eukaryota</taxon>
        <taxon>Fungi</taxon>
        <taxon>Dikarya</taxon>
        <taxon>Ascomycota</taxon>
        <taxon>Pezizomycotina</taxon>
        <taxon>Sordariomycetes</taxon>
        <taxon>Hypocreomycetidae</taxon>
        <taxon>Glomerellales</taxon>
        <taxon>Glomerellaceae</taxon>
        <taxon>Colletotrichum</taxon>
        <taxon>Colletotrichum spaethianum species complex</taxon>
    </lineage>
</organism>
<feature type="region of interest" description="Disordered" evidence="5">
    <location>
        <begin position="202"/>
        <end position="235"/>
    </location>
</feature>
<sequence>MAPARRKSLRFLGILLFAAPALAKYQNNFDLYPAAAQPCLYAASDASQCDGDTVAAMNQCLCSDAKGKFVTTAATCLGKEAKDTLRTVYQSMSTACSDSKTPIALAEDQFLTLGAAGATASLSVTLSRTATSATPTTFMTTTTGGATVTVTNTPTATPTPEPEEPGLSTTAKIGVGVGAGVGAVALVCLAAFIWRIKKSRDAHDESHRPMLGGGLGAAGGGAGDPHHGPFAEYSPPASVAGGGGFGAAYIGAHEYKNETKPQQPGWRPVSEITQSTSPGAQTWATNSPQPPYAQPQQQHAWGHHPQAAYQGGVFELASMPVSSPPQPSQPPPNVVEMPATEVQPNPARYQYPSQRR</sequence>
<protein>
    <recommendedName>
        <fullName evidence="10">Extracellular membrane protein CFEM domain-containing protein</fullName>
    </recommendedName>
</protein>
<evidence type="ECO:0000313" key="8">
    <source>
        <dbReference type="EMBL" id="GJC80317.1"/>
    </source>
</evidence>
<keyword evidence="4 6" id="KW-0472">Membrane</keyword>
<evidence type="ECO:0000313" key="9">
    <source>
        <dbReference type="Proteomes" id="UP001055172"/>
    </source>
</evidence>
<evidence type="ECO:0000256" key="2">
    <source>
        <dbReference type="ARBA" id="ARBA00022692"/>
    </source>
</evidence>
<dbReference type="EMBL" id="BPPX01000005">
    <property type="protein sequence ID" value="GJC80317.1"/>
    <property type="molecule type" value="Genomic_DNA"/>
</dbReference>
<keyword evidence="3 6" id="KW-1133">Transmembrane helix</keyword>
<proteinExistence type="predicted"/>
<evidence type="ECO:0008006" key="10">
    <source>
        <dbReference type="Google" id="ProtNLM"/>
    </source>
</evidence>
<evidence type="ECO:0000256" key="3">
    <source>
        <dbReference type="ARBA" id="ARBA00022989"/>
    </source>
</evidence>
<dbReference type="GO" id="GO:0071944">
    <property type="term" value="C:cell periphery"/>
    <property type="evidence" value="ECO:0007669"/>
    <property type="project" value="UniProtKB-ARBA"/>
</dbReference>
<feature type="signal peptide" evidence="7">
    <location>
        <begin position="1"/>
        <end position="23"/>
    </location>
</feature>
<dbReference type="Proteomes" id="UP001055172">
    <property type="component" value="Unassembled WGS sequence"/>
</dbReference>
<evidence type="ECO:0000256" key="6">
    <source>
        <dbReference type="SAM" id="Phobius"/>
    </source>
</evidence>
<dbReference type="PANTHER" id="PTHR15549:SF26">
    <property type="entry name" value="AXIAL BUDDING PATTERN PROTEIN 2-RELATED"/>
    <property type="match status" value="1"/>
</dbReference>
<feature type="region of interest" description="Disordered" evidence="5">
    <location>
        <begin position="258"/>
        <end position="356"/>
    </location>
</feature>
<dbReference type="PANTHER" id="PTHR15549">
    <property type="entry name" value="PAIRED IMMUNOGLOBULIN-LIKE TYPE 2 RECEPTOR"/>
    <property type="match status" value="1"/>
</dbReference>
<feature type="compositionally biased region" description="Gly residues" evidence="5">
    <location>
        <begin position="211"/>
        <end position="223"/>
    </location>
</feature>
<evidence type="ECO:0000256" key="5">
    <source>
        <dbReference type="SAM" id="MobiDB-lite"/>
    </source>
</evidence>
<name>A0AA37GGL4_9PEZI</name>
<keyword evidence="2 6" id="KW-0812">Transmembrane</keyword>
<accession>A0AA37GGL4</accession>
<dbReference type="AlphaFoldDB" id="A0AA37GGL4"/>
<evidence type="ECO:0000256" key="4">
    <source>
        <dbReference type="ARBA" id="ARBA00023136"/>
    </source>
</evidence>
<reference evidence="8 9" key="1">
    <citation type="submission" date="2021-07" db="EMBL/GenBank/DDBJ databases">
        <title>Genome data of Colletotrichum spaethianum.</title>
        <authorList>
            <person name="Utami Y.D."/>
            <person name="Hiruma K."/>
        </authorList>
    </citation>
    <scope>NUCLEOTIDE SEQUENCE [LARGE SCALE GENOMIC DNA]</scope>
    <source>
        <strain evidence="8 9">MAFF 242679</strain>
    </source>
</reference>
<comment type="caution">
    <text evidence="8">The sequence shown here is derived from an EMBL/GenBank/DDBJ whole genome shotgun (WGS) entry which is preliminary data.</text>
</comment>
<comment type="subcellular location">
    <subcellularLocation>
        <location evidence="1">Membrane</location>
        <topology evidence="1">Single-pass membrane protein</topology>
    </subcellularLocation>
</comment>
<evidence type="ECO:0000256" key="7">
    <source>
        <dbReference type="SAM" id="SignalP"/>
    </source>
</evidence>
<gene>
    <name evidence="8" type="ORF">ColLi_03155</name>
</gene>
<feature type="chain" id="PRO_5041242173" description="Extracellular membrane protein CFEM domain-containing protein" evidence="7">
    <location>
        <begin position="24"/>
        <end position="356"/>
    </location>
</feature>
<dbReference type="GO" id="GO:0016020">
    <property type="term" value="C:membrane"/>
    <property type="evidence" value="ECO:0007669"/>
    <property type="project" value="UniProtKB-SubCell"/>
</dbReference>
<feature type="transmembrane region" description="Helical" evidence="6">
    <location>
        <begin position="173"/>
        <end position="194"/>
    </location>
</feature>